<accession>A0A640VV03</accession>
<reference evidence="1 2" key="1">
    <citation type="submission" date="2019-12" db="EMBL/GenBank/DDBJ databases">
        <title>Roseobacter cerasinus sp. nov., isolated from seawater around aquaculture.</title>
        <authorList>
            <person name="Muramatsu S."/>
            <person name="Takabe Y."/>
            <person name="Mori K."/>
            <person name="Takaichi S."/>
            <person name="Hanada S."/>
        </authorList>
    </citation>
    <scope>NUCLEOTIDE SEQUENCE [LARGE SCALE GENOMIC DNA]</scope>
    <source>
        <strain evidence="1 2">AI77</strain>
    </source>
</reference>
<evidence type="ECO:0000313" key="2">
    <source>
        <dbReference type="Proteomes" id="UP000436522"/>
    </source>
</evidence>
<dbReference type="AlphaFoldDB" id="A0A640VV03"/>
<comment type="caution">
    <text evidence="1">The sequence shown here is derived from an EMBL/GenBank/DDBJ whole genome shotgun (WGS) entry which is preliminary data.</text>
</comment>
<sequence>MVALGSVSKVPGINWFATANKQGLEHDSENQRKWNELVIQMQEIT</sequence>
<gene>
    <name evidence="1" type="ORF">So717_37360</name>
</gene>
<dbReference type="EMBL" id="BLIV01000008">
    <property type="protein sequence ID" value="GFE51983.1"/>
    <property type="molecule type" value="Genomic_DNA"/>
</dbReference>
<organism evidence="1 2">
    <name type="scientific">Roseobacter cerasinus</name>
    <dbReference type="NCBI Taxonomy" id="2602289"/>
    <lineage>
        <taxon>Bacteria</taxon>
        <taxon>Pseudomonadati</taxon>
        <taxon>Pseudomonadota</taxon>
        <taxon>Alphaproteobacteria</taxon>
        <taxon>Rhodobacterales</taxon>
        <taxon>Roseobacteraceae</taxon>
        <taxon>Roseobacter</taxon>
    </lineage>
</organism>
<proteinExistence type="predicted"/>
<keyword evidence="2" id="KW-1185">Reference proteome</keyword>
<dbReference type="Proteomes" id="UP000436522">
    <property type="component" value="Unassembled WGS sequence"/>
</dbReference>
<name>A0A640VV03_9RHOB</name>
<evidence type="ECO:0000313" key="1">
    <source>
        <dbReference type="EMBL" id="GFE51983.1"/>
    </source>
</evidence>
<protein>
    <submittedName>
        <fullName evidence="1">Uncharacterized protein</fullName>
    </submittedName>
</protein>